<evidence type="ECO:0000256" key="5">
    <source>
        <dbReference type="HAMAP-Rule" id="MF_00340"/>
    </source>
</evidence>
<evidence type="ECO:0000256" key="6">
    <source>
        <dbReference type="SAM" id="MobiDB-lite"/>
    </source>
</evidence>
<evidence type="ECO:0000256" key="4">
    <source>
        <dbReference type="ARBA" id="ARBA00035178"/>
    </source>
</evidence>
<reference evidence="8" key="1">
    <citation type="submission" date="2017-09" db="EMBL/GenBank/DDBJ databases">
        <title>Depth-based differentiation of microbial function through sediment-hosted aquifers and enrichment of novel symbionts in the deep terrestrial subsurface.</title>
        <authorList>
            <person name="Probst A.J."/>
            <person name="Ladd B."/>
            <person name="Jarett J.K."/>
            <person name="Geller-Mcgrath D.E."/>
            <person name="Sieber C.M.K."/>
            <person name="Emerson J.B."/>
            <person name="Anantharaman K."/>
            <person name="Thomas B.C."/>
            <person name="Malmstrom R."/>
            <person name="Stieglmeier M."/>
            <person name="Klingl A."/>
            <person name="Woyke T."/>
            <person name="Ryan C.M."/>
            <person name="Banfield J.F."/>
        </authorList>
    </citation>
    <scope>NUCLEOTIDE SEQUENCE [LARGE SCALE GENOMIC DNA]</scope>
</reference>
<dbReference type="HAMAP" id="MF_00340">
    <property type="entry name" value="Ribosomal_bL32"/>
    <property type="match status" value="1"/>
</dbReference>
<proteinExistence type="inferred from homology"/>
<dbReference type="GO" id="GO:0003735">
    <property type="term" value="F:structural constituent of ribosome"/>
    <property type="evidence" value="ECO:0007669"/>
    <property type="project" value="InterPro"/>
</dbReference>
<dbReference type="PANTHER" id="PTHR35534:SF1">
    <property type="entry name" value="LARGE RIBOSOMAL SUBUNIT PROTEIN BL32"/>
    <property type="match status" value="1"/>
</dbReference>
<comment type="caution">
    <text evidence="7">The sequence shown here is derived from an EMBL/GenBank/DDBJ whole genome shotgun (WGS) entry which is preliminary data.</text>
</comment>
<evidence type="ECO:0000256" key="2">
    <source>
        <dbReference type="ARBA" id="ARBA00022980"/>
    </source>
</evidence>
<dbReference type="SUPFAM" id="SSF57829">
    <property type="entry name" value="Zn-binding ribosomal proteins"/>
    <property type="match status" value="1"/>
</dbReference>
<evidence type="ECO:0000256" key="3">
    <source>
        <dbReference type="ARBA" id="ARBA00023274"/>
    </source>
</evidence>
<dbReference type="GO" id="GO:0015934">
    <property type="term" value="C:large ribosomal subunit"/>
    <property type="evidence" value="ECO:0007669"/>
    <property type="project" value="InterPro"/>
</dbReference>
<protein>
    <recommendedName>
        <fullName evidence="4 5">Large ribosomal subunit protein bL32</fullName>
    </recommendedName>
</protein>
<sequence>MTPLPKKKHTRSRSGKRRNAATNKLKLANLTRCSNCKKLRMSHVACPSCGHYK</sequence>
<dbReference type="Pfam" id="PF01783">
    <property type="entry name" value="Ribosomal_L32p"/>
    <property type="match status" value="1"/>
</dbReference>
<dbReference type="InterPro" id="IPR044957">
    <property type="entry name" value="Ribosomal_bL32_bact"/>
</dbReference>
<dbReference type="AlphaFoldDB" id="A0A2M6YEN3"/>
<dbReference type="InterPro" id="IPR011332">
    <property type="entry name" value="Ribosomal_zn-bd"/>
</dbReference>
<keyword evidence="3 5" id="KW-0687">Ribonucleoprotein</keyword>
<dbReference type="NCBIfam" id="TIGR01031">
    <property type="entry name" value="rpmF_bact"/>
    <property type="match status" value="1"/>
</dbReference>
<evidence type="ECO:0000313" key="7">
    <source>
        <dbReference type="EMBL" id="PIU28609.1"/>
    </source>
</evidence>
<dbReference type="GO" id="GO:0006412">
    <property type="term" value="P:translation"/>
    <property type="evidence" value="ECO:0007669"/>
    <property type="project" value="UniProtKB-UniRule"/>
</dbReference>
<gene>
    <name evidence="5" type="primary">rpmF</name>
    <name evidence="7" type="ORF">COT08_00875</name>
</gene>
<feature type="compositionally biased region" description="Basic residues" evidence="6">
    <location>
        <begin position="1"/>
        <end position="19"/>
    </location>
</feature>
<dbReference type="EMBL" id="PEXE01000022">
    <property type="protein sequence ID" value="PIU28609.1"/>
    <property type="molecule type" value="Genomic_DNA"/>
</dbReference>
<keyword evidence="2 5" id="KW-0689">Ribosomal protein</keyword>
<name>A0A2M6YEN3_9BACT</name>
<feature type="region of interest" description="Disordered" evidence="6">
    <location>
        <begin position="1"/>
        <end position="23"/>
    </location>
</feature>
<dbReference type="InterPro" id="IPR002677">
    <property type="entry name" value="Ribosomal_bL32"/>
</dbReference>
<dbReference type="Proteomes" id="UP000231669">
    <property type="component" value="Unassembled WGS sequence"/>
</dbReference>
<evidence type="ECO:0000256" key="1">
    <source>
        <dbReference type="ARBA" id="ARBA00008560"/>
    </source>
</evidence>
<comment type="similarity">
    <text evidence="1 5">Belongs to the bacterial ribosomal protein bL32 family.</text>
</comment>
<accession>A0A2M6YEN3</accession>
<dbReference type="PANTHER" id="PTHR35534">
    <property type="entry name" value="50S RIBOSOMAL PROTEIN L32"/>
    <property type="match status" value="1"/>
</dbReference>
<evidence type="ECO:0000313" key="8">
    <source>
        <dbReference type="Proteomes" id="UP000231669"/>
    </source>
</evidence>
<organism evidence="7 8">
    <name type="scientific">Candidatus Woesebacteria bacterium CG07_land_8_20_14_0_80_44_9</name>
    <dbReference type="NCBI Taxonomy" id="1975058"/>
    <lineage>
        <taxon>Bacteria</taxon>
        <taxon>Candidatus Woeseibacteriota</taxon>
    </lineage>
</organism>